<dbReference type="SUPFAM" id="SSF48403">
    <property type="entry name" value="Ankyrin repeat"/>
    <property type="match status" value="1"/>
</dbReference>
<keyword evidence="4" id="KW-0472">Membrane</keyword>
<evidence type="ECO:0000256" key="3">
    <source>
        <dbReference type="PROSITE-ProRule" id="PRU00023"/>
    </source>
</evidence>
<evidence type="ECO:0008006" key="7">
    <source>
        <dbReference type="Google" id="ProtNLM"/>
    </source>
</evidence>
<protein>
    <recommendedName>
        <fullName evidence="7">Ankyrin</fullName>
    </recommendedName>
</protein>
<keyword evidence="4" id="KW-1133">Transmembrane helix</keyword>
<comment type="caution">
    <text evidence="5">The sequence shown here is derived from an EMBL/GenBank/DDBJ whole genome shotgun (WGS) entry which is preliminary data.</text>
</comment>
<feature type="repeat" description="ANK" evidence="3">
    <location>
        <begin position="490"/>
        <end position="524"/>
    </location>
</feature>
<dbReference type="AlphaFoldDB" id="A0A9P7H2P3"/>
<dbReference type="PANTHER" id="PTHR24198">
    <property type="entry name" value="ANKYRIN REPEAT AND PROTEIN KINASE DOMAIN-CONTAINING PROTEIN"/>
    <property type="match status" value="1"/>
</dbReference>
<sequence>MDPLSVTASVLTLVAAAGQSCKFVSSLVRQFTGAQDDIKKQCLVIDALSTTFVKIGTLLGTLPGTVQVSSEIVRSLGDFVREVRAIEVLAHDTNQLVGGRNGQRLCARVKWVLIGEKRWEKLIRDMVLWNTVFSNELRIIQMSMTQTLLERTVTPLPRQNTREGACHGGPIPPESQRTIVSRRVAKALAAFVQPAGIQIVQSYKMGCQTCYGKLDCGPVIVCQPSADQHETYQVLFTSMGCRLSVTLRLIWGVSFKVILTALTFRKLTGYPGLNFTFNLRVSTIVPDHSAVFLAAKSGDVRTLKRLLSSGMANITDVTTRGDTLLHVATRYNRQEMIMALLELDSEVNRPDDQGVTPLHLAVRKARNEPVVKLLLDNGADANRVDRAGRTPFHHSFNSTIHSFLLDPTLGISATNKDKRGMTIAHYVTWTSLSTLEDLRLVLAATGLPITERDDSGCSFLHLAARRGNLGIMRYLLSHPRLIQIELQDNQGRTPLHYAAESSRAREAIDLLVHIHGMSVHARDNEGQCPLHHAAARDNVPALEKLIELGAASDVDMKDSQGRTPIQVASAWKAKASIRYLAKPVSLVNGHSQPINFMLTDTHKLRNNASAHCVLDTLRSIYGLISGWEIGIFQALSLIVFIAIPFSCLAIYLGPL</sequence>
<dbReference type="Proteomes" id="UP000782241">
    <property type="component" value="Unassembled WGS sequence"/>
</dbReference>
<feature type="repeat" description="ANK" evidence="3">
    <location>
        <begin position="525"/>
        <end position="557"/>
    </location>
</feature>
<reference evidence="5" key="1">
    <citation type="submission" date="2021-04" db="EMBL/GenBank/DDBJ databases">
        <title>Draft genome of Fusarium avenaceum strain F156N33, isolated from an atmospheric sample in Virginia.</title>
        <authorList>
            <person name="Yang S."/>
            <person name="Vinatzer B.A."/>
            <person name="Coleman J."/>
        </authorList>
    </citation>
    <scope>NUCLEOTIDE SEQUENCE</scope>
    <source>
        <strain evidence="5">F156N33</strain>
    </source>
</reference>
<gene>
    <name evidence="5" type="ORF">KAF25_005861</name>
</gene>
<dbReference type="InterPro" id="IPR036770">
    <property type="entry name" value="Ankyrin_rpt-contain_sf"/>
</dbReference>
<keyword evidence="6" id="KW-1185">Reference proteome</keyword>
<dbReference type="PANTHER" id="PTHR24198:SF165">
    <property type="entry name" value="ANKYRIN REPEAT-CONTAINING PROTEIN-RELATED"/>
    <property type="match status" value="1"/>
</dbReference>
<name>A0A9P7H2P3_9HYPO</name>
<evidence type="ECO:0000313" key="5">
    <source>
        <dbReference type="EMBL" id="KAG5657297.1"/>
    </source>
</evidence>
<dbReference type="PROSITE" id="PS50088">
    <property type="entry name" value="ANK_REPEAT"/>
    <property type="match status" value="5"/>
</dbReference>
<dbReference type="Pfam" id="PF12796">
    <property type="entry name" value="Ank_2"/>
    <property type="match status" value="2"/>
</dbReference>
<dbReference type="InterPro" id="IPR002110">
    <property type="entry name" value="Ankyrin_rpt"/>
</dbReference>
<evidence type="ECO:0000313" key="6">
    <source>
        <dbReference type="Proteomes" id="UP000782241"/>
    </source>
</evidence>
<keyword evidence="1" id="KW-0677">Repeat</keyword>
<dbReference type="PROSITE" id="PS50297">
    <property type="entry name" value="ANK_REP_REGION"/>
    <property type="match status" value="5"/>
</dbReference>
<keyword evidence="4" id="KW-0812">Transmembrane</keyword>
<evidence type="ECO:0000256" key="4">
    <source>
        <dbReference type="SAM" id="Phobius"/>
    </source>
</evidence>
<evidence type="ECO:0000256" key="1">
    <source>
        <dbReference type="ARBA" id="ARBA00022737"/>
    </source>
</evidence>
<keyword evidence="2 3" id="KW-0040">ANK repeat</keyword>
<feature type="repeat" description="ANK" evidence="3">
    <location>
        <begin position="455"/>
        <end position="478"/>
    </location>
</feature>
<organism evidence="5 6">
    <name type="scientific">Fusarium avenaceum</name>
    <dbReference type="NCBI Taxonomy" id="40199"/>
    <lineage>
        <taxon>Eukaryota</taxon>
        <taxon>Fungi</taxon>
        <taxon>Dikarya</taxon>
        <taxon>Ascomycota</taxon>
        <taxon>Pezizomycotina</taxon>
        <taxon>Sordariomycetes</taxon>
        <taxon>Hypocreomycetidae</taxon>
        <taxon>Hypocreales</taxon>
        <taxon>Nectriaceae</taxon>
        <taxon>Fusarium</taxon>
        <taxon>Fusarium tricinctum species complex</taxon>
    </lineage>
</organism>
<dbReference type="PRINTS" id="PR01415">
    <property type="entry name" value="ANKYRIN"/>
</dbReference>
<dbReference type="SMART" id="SM00248">
    <property type="entry name" value="ANK"/>
    <property type="match status" value="7"/>
</dbReference>
<evidence type="ECO:0000256" key="2">
    <source>
        <dbReference type="ARBA" id="ARBA00023043"/>
    </source>
</evidence>
<dbReference type="EMBL" id="JAGPUO010000017">
    <property type="protein sequence ID" value="KAG5657297.1"/>
    <property type="molecule type" value="Genomic_DNA"/>
</dbReference>
<dbReference type="Pfam" id="PF00023">
    <property type="entry name" value="Ank"/>
    <property type="match status" value="1"/>
</dbReference>
<feature type="transmembrane region" description="Helical" evidence="4">
    <location>
        <begin position="631"/>
        <end position="652"/>
    </location>
</feature>
<dbReference type="Gene3D" id="1.25.40.20">
    <property type="entry name" value="Ankyrin repeat-containing domain"/>
    <property type="match status" value="2"/>
</dbReference>
<accession>A0A9P7H2P3</accession>
<proteinExistence type="predicted"/>
<feature type="repeat" description="ANK" evidence="3">
    <location>
        <begin position="353"/>
        <end position="386"/>
    </location>
</feature>
<feature type="repeat" description="ANK" evidence="3">
    <location>
        <begin position="320"/>
        <end position="352"/>
    </location>
</feature>